<evidence type="ECO:0000256" key="2">
    <source>
        <dbReference type="SAM" id="MobiDB-lite"/>
    </source>
</evidence>
<protein>
    <recommendedName>
        <fullName evidence="3">CRAL-TRIO domain-containing protein</fullName>
    </recommendedName>
</protein>
<dbReference type="PROSITE" id="PS50191">
    <property type="entry name" value="CRAL_TRIO"/>
    <property type="match status" value="1"/>
</dbReference>
<dbReference type="Proteomes" id="UP001445335">
    <property type="component" value="Unassembled WGS sequence"/>
</dbReference>
<evidence type="ECO:0000256" key="1">
    <source>
        <dbReference type="SAM" id="Coils"/>
    </source>
</evidence>
<dbReference type="AlphaFoldDB" id="A0AAW1R2W2"/>
<sequence length="595" mass="64095">MLRRPRLDVRRRARDPLPPRRRAHGRDSAAAMQPLPLPEGMGDAAAAAATYRAEMAEMGALLAAHGVDLPKQRFDDTNAELFRFAATMGLLKACTLEERQHALELGAARAEQTASWLRTHVFMPPSERAEWADFVQWVGADSARRPVLAIRLGPALRSCDAAAAARFAEAVVAEVEAAVGSRLSNAPGRPEQLVVVLDCRGAPTLQVAKVVRLIQSIALTLNKHYPARLHRLFLVETPRVVHWPVQAIKQLLHPTTAAKIILCGRDDARLPISMDAVSPPNPAQVIVSQRPDSHQQRWLAKSAYEHCSARMGSQHVKDEGASYTHDQCRHRCARRLLCAALLAWRTATAAQKALRRRRQCVVRLLEAWRSRRCLYAWLRAATAAKLATAQVAAAAHASALRWEREELLQLRCRAADGQSLQRADAAALHKLHREALSGLELELGAVTAAAEAAEARAAAAEEALRAADAAAADAEAELARLRAEKRAAEQEARKATEAAEEALLAAAARSVEAADAQRSARADTAAAQELAALMARLMHAVAPRAGLHTALALSGAQGLSNGAALADVGRQLGAAALTERGSDALQVPAHVNCPW</sequence>
<accession>A0AAW1R2W2</accession>
<dbReference type="InterPro" id="IPR036865">
    <property type="entry name" value="CRAL-TRIO_dom_sf"/>
</dbReference>
<feature type="compositionally biased region" description="Basic and acidic residues" evidence="2">
    <location>
        <begin position="1"/>
        <end position="18"/>
    </location>
</feature>
<reference evidence="4 5" key="1">
    <citation type="journal article" date="2024" name="Nat. Commun.">
        <title>Phylogenomics reveals the evolutionary origins of lichenization in chlorophyte algae.</title>
        <authorList>
            <person name="Puginier C."/>
            <person name="Libourel C."/>
            <person name="Otte J."/>
            <person name="Skaloud P."/>
            <person name="Haon M."/>
            <person name="Grisel S."/>
            <person name="Petersen M."/>
            <person name="Berrin J.G."/>
            <person name="Delaux P.M."/>
            <person name="Dal Grande F."/>
            <person name="Keller J."/>
        </authorList>
    </citation>
    <scope>NUCLEOTIDE SEQUENCE [LARGE SCALE GENOMIC DNA]</scope>
    <source>
        <strain evidence="4 5">SAG 245.80</strain>
    </source>
</reference>
<evidence type="ECO:0000313" key="5">
    <source>
        <dbReference type="Proteomes" id="UP001445335"/>
    </source>
</evidence>
<keyword evidence="5" id="KW-1185">Reference proteome</keyword>
<dbReference type="EMBL" id="JALJOU010000053">
    <property type="protein sequence ID" value="KAK9828057.1"/>
    <property type="molecule type" value="Genomic_DNA"/>
</dbReference>
<dbReference type="PANTHER" id="PTHR47041:SF5">
    <property type="entry name" value="SEC14 CYTOSOLIC FACTOR FAMILY PROTEIN"/>
    <property type="match status" value="1"/>
</dbReference>
<organism evidence="4 5">
    <name type="scientific">Elliptochloris bilobata</name>
    <dbReference type="NCBI Taxonomy" id="381761"/>
    <lineage>
        <taxon>Eukaryota</taxon>
        <taxon>Viridiplantae</taxon>
        <taxon>Chlorophyta</taxon>
        <taxon>core chlorophytes</taxon>
        <taxon>Trebouxiophyceae</taxon>
        <taxon>Trebouxiophyceae incertae sedis</taxon>
        <taxon>Elliptochloris clade</taxon>
        <taxon>Elliptochloris</taxon>
    </lineage>
</organism>
<dbReference type="PANTHER" id="PTHR47041">
    <property type="entry name" value="SEC14 CYTOSOLIC FACTOR FAMILY PROTEIN / PHOSPHOGLYCERIDE TRANSFER FAMILY PROTEIN"/>
    <property type="match status" value="1"/>
</dbReference>
<proteinExistence type="predicted"/>
<feature type="region of interest" description="Disordered" evidence="2">
    <location>
        <begin position="1"/>
        <end position="39"/>
    </location>
</feature>
<name>A0AAW1R2W2_9CHLO</name>
<feature type="coiled-coil region" evidence="1">
    <location>
        <begin position="443"/>
        <end position="505"/>
    </location>
</feature>
<dbReference type="InterPro" id="IPR001251">
    <property type="entry name" value="CRAL-TRIO_dom"/>
</dbReference>
<evidence type="ECO:0000313" key="4">
    <source>
        <dbReference type="EMBL" id="KAK9828057.1"/>
    </source>
</evidence>
<gene>
    <name evidence="4" type="ORF">WJX81_006250</name>
</gene>
<keyword evidence="1" id="KW-0175">Coiled coil</keyword>
<evidence type="ECO:0000259" key="3">
    <source>
        <dbReference type="PROSITE" id="PS50191"/>
    </source>
</evidence>
<dbReference type="SUPFAM" id="SSF52087">
    <property type="entry name" value="CRAL/TRIO domain"/>
    <property type="match status" value="1"/>
</dbReference>
<dbReference type="Pfam" id="PF00650">
    <property type="entry name" value="CRAL_TRIO"/>
    <property type="match status" value="1"/>
</dbReference>
<dbReference type="CDD" id="cd00170">
    <property type="entry name" value="SEC14"/>
    <property type="match status" value="1"/>
</dbReference>
<dbReference type="Gene3D" id="3.40.525.10">
    <property type="entry name" value="CRAL-TRIO lipid binding domain"/>
    <property type="match status" value="1"/>
</dbReference>
<feature type="domain" description="CRAL-TRIO" evidence="3">
    <location>
        <begin position="137"/>
        <end position="285"/>
    </location>
</feature>
<comment type="caution">
    <text evidence="4">The sequence shown here is derived from an EMBL/GenBank/DDBJ whole genome shotgun (WGS) entry which is preliminary data.</text>
</comment>